<accession>A0A9P5SQ96</accession>
<keyword evidence="3" id="KW-0238">DNA-binding</keyword>
<dbReference type="GO" id="GO:0000981">
    <property type="term" value="F:DNA-binding transcription factor activity, RNA polymerase II-specific"/>
    <property type="evidence" value="ECO:0007669"/>
    <property type="project" value="InterPro"/>
</dbReference>
<evidence type="ECO:0000256" key="6">
    <source>
        <dbReference type="SAM" id="MobiDB-lite"/>
    </source>
</evidence>
<dbReference type="CDD" id="cd00067">
    <property type="entry name" value="GAL4"/>
    <property type="match status" value="1"/>
</dbReference>
<dbReference type="EMBL" id="JAAAUY010000203">
    <property type="protein sequence ID" value="KAF9333413.1"/>
    <property type="molecule type" value="Genomic_DNA"/>
</dbReference>
<evidence type="ECO:0000313" key="8">
    <source>
        <dbReference type="EMBL" id="KAF9333413.1"/>
    </source>
</evidence>
<dbReference type="GO" id="GO:0008270">
    <property type="term" value="F:zinc ion binding"/>
    <property type="evidence" value="ECO:0007669"/>
    <property type="project" value="InterPro"/>
</dbReference>
<keyword evidence="4" id="KW-0804">Transcription</keyword>
<gene>
    <name evidence="8" type="ORF">BG006_003653</name>
</gene>
<keyword evidence="2" id="KW-0805">Transcription regulation</keyword>
<dbReference type="GO" id="GO:0045944">
    <property type="term" value="P:positive regulation of transcription by RNA polymerase II"/>
    <property type="evidence" value="ECO:0007669"/>
    <property type="project" value="TreeGrafter"/>
</dbReference>
<feature type="compositionally biased region" description="Low complexity" evidence="6">
    <location>
        <begin position="73"/>
        <end position="116"/>
    </location>
</feature>
<feature type="compositionally biased region" description="Basic and acidic residues" evidence="6">
    <location>
        <begin position="164"/>
        <end position="182"/>
    </location>
</feature>
<dbReference type="Proteomes" id="UP000696485">
    <property type="component" value="Unassembled WGS sequence"/>
</dbReference>
<dbReference type="GO" id="GO:0043565">
    <property type="term" value="F:sequence-specific DNA binding"/>
    <property type="evidence" value="ECO:0007669"/>
    <property type="project" value="TreeGrafter"/>
</dbReference>
<dbReference type="InterPro" id="IPR001138">
    <property type="entry name" value="Zn2Cys6_DnaBD"/>
</dbReference>
<protein>
    <recommendedName>
        <fullName evidence="7">Zn(2)-C6 fungal-type domain-containing protein</fullName>
    </recommendedName>
</protein>
<dbReference type="AlphaFoldDB" id="A0A9P5SQ96"/>
<dbReference type="PROSITE" id="PS00463">
    <property type="entry name" value="ZN2_CY6_FUNGAL_1"/>
    <property type="match status" value="1"/>
</dbReference>
<proteinExistence type="predicted"/>
<keyword evidence="9" id="KW-1185">Reference proteome</keyword>
<evidence type="ECO:0000259" key="7">
    <source>
        <dbReference type="PROSITE" id="PS50048"/>
    </source>
</evidence>
<dbReference type="SMART" id="SM00066">
    <property type="entry name" value="GAL4"/>
    <property type="match status" value="1"/>
</dbReference>
<sequence length="211" mass="22925">MPTAPSLPQVSFVNLYSEDPWKKRQRVRIQQACSDCRRQKIKCDGQRPCKACQKAERTCVYATGPTHHPHPPGTSSTPASASASTTASASASATASANSSHPPTPTTSSTPTLSSSRETTCGASSKDDDFKVKMEPDESRVPPPLRKDSRKPQNNHSHGHHGHGSQEHPMGDDVKIQIKDIGKYGIPLDEWQKDDSSMSSQPPHPNHSRKS</sequence>
<evidence type="ECO:0000256" key="4">
    <source>
        <dbReference type="ARBA" id="ARBA00023163"/>
    </source>
</evidence>
<organism evidence="8 9">
    <name type="scientific">Podila minutissima</name>
    <dbReference type="NCBI Taxonomy" id="64525"/>
    <lineage>
        <taxon>Eukaryota</taxon>
        <taxon>Fungi</taxon>
        <taxon>Fungi incertae sedis</taxon>
        <taxon>Mucoromycota</taxon>
        <taxon>Mortierellomycotina</taxon>
        <taxon>Mortierellomycetes</taxon>
        <taxon>Mortierellales</taxon>
        <taxon>Mortierellaceae</taxon>
        <taxon>Podila</taxon>
    </lineage>
</organism>
<keyword evidence="5" id="KW-0539">Nucleus</keyword>
<dbReference type="PROSITE" id="PS50048">
    <property type="entry name" value="ZN2_CY6_FUNGAL_2"/>
    <property type="match status" value="1"/>
</dbReference>
<evidence type="ECO:0000256" key="2">
    <source>
        <dbReference type="ARBA" id="ARBA00023015"/>
    </source>
</evidence>
<feature type="domain" description="Zn(2)-C6 fungal-type" evidence="7">
    <location>
        <begin position="32"/>
        <end position="61"/>
    </location>
</feature>
<dbReference type="SUPFAM" id="SSF57701">
    <property type="entry name" value="Zn2/Cys6 DNA-binding domain"/>
    <property type="match status" value="1"/>
</dbReference>
<comment type="caution">
    <text evidence="8">The sequence shown here is derived from an EMBL/GenBank/DDBJ whole genome shotgun (WGS) entry which is preliminary data.</text>
</comment>
<dbReference type="InterPro" id="IPR051711">
    <property type="entry name" value="Stress_Response_Reg"/>
</dbReference>
<feature type="non-terminal residue" evidence="8">
    <location>
        <position position="211"/>
    </location>
</feature>
<feature type="region of interest" description="Disordered" evidence="6">
    <location>
        <begin position="62"/>
        <end position="211"/>
    </location>
</feature>
<evidence type="ECO:0000313" key="9">
    <source>
        <dbReference type="Proteomes" id="UP000696485"/>
    </source>
</evidence>
<evidence type="ECO:0000256" key="3">
    <source>
        <dbReference type="ARBA" id="ARBA00023125"/>
    </source>
</evidence>
<dbReference type="Pfam" id="PF00172">
    <property type="entry name" value="Zn_clus"/>
    <property type="match status" value="1"/>
</dbReference>
<dbReference type="InterPro" id="IPR036864">
    <property type="entry name" value="Zn2-C6_fun-type_DNA-bd_sf"/>
</dbReference>
<name>A0A9P5SQ96_9FUNG</name>
<evidence type="ECO:0000256" key="1">
    <source>
        <dbReference type="ARBA" id="ARBA00004123"/>
    </source>
</evidence>
<feature type="compositionally biased region" description="Basic and acidic residues" evidence="6">
    <location>
        <begin position="125"/>
        <end position="151"/>
    </location>
</feature>
<dbReference type="PANTHER" id="PTHR47540">
    <property type="entry name" value="THIAMINE REPRESSIBLE GENES REGULATORY PROTEIN THI5"/>
    <property type="match status" value="1"/>
</dbReference>
<dbReference type="Gene3D" id="4.10.240.10">
    <property type="entry name" value="Zn(2)-C6 fungal-type DNA-binding domain"/>
    <property type="match status" value="1"/>
</dbReference>
<dbReference type="PANTHER" id="PTHR47540:SF2">
    <property type="entry name" value="ZN(II)2CYS6 TRANSCRIPTION FACTOR (EUROFUNG)"/>
    <property type="match status" value="1"/>
</dbReference>
<evidence type="ECO:0000256" key="5">
    <source>
        <dbReference type="ARBA" id="ARBA00023242"/>
    </source>
</evidence>
<comment type="subcellular location">
    <subcellularLocation>
        <location evidence="1">Nucleus</location>
    </subcellularLocation>
</comment>
<reference evidence="8" key="1">
    <citation type="journal article" date="2020" name="Fungal Divers.">
        <title>Resolving the Mortierellaceae phylogeny through synthesis of multi-gene phylogenetics and phylogenomics.</title>
        <authorList>
            <person name="Vandepol N."/>
            <person name="Liber J."/>
            <person name="Desiro A."/>
            <person name="Na H."/>
            <person name="Kennedy M."/>
            <person name="Barry K."/>
            <person name="Grigoriev I.V."/>
            <person name="Miller A.N."/>
            <person name="O'Donnell K."/>
            <person name="Stajich J.E."/>
            <person name="Bonito G."/>
        </authorList>
    </citation>
    <scope>NUCLEOTIDE SEQUENCE</scope>
    <source>
        <strain evidence="8">NVP1</strain>
    </source>
</reference>
<dbReference type="GO" id="GO:0005634">
    <property type="term" value="C:nucleus"/>
    <property type="evidence" value="ECO:0007669"/>
    <property type="project" value="UniProtKB-SubCell"/>
</dbReference>